<keyword evidence="4" id="KW-1185">Reference proteome</keyword>
<accession>A0A3R9PAE8</accession>
<feature type="transmembrane region" description="Helical" evidence="2">
    <location>
        <begin position="956"/>
        <end position="974"/>
    </location>
</feature>
<proteinExistence type="predicted"/>
<feature type="transmembrane region" description="Helical" evidence="2">
    <location>
        <begin position="359"/>
        <end position="379"/>
    </location>
</feature>
<feature type="transmembrane region" description="Helical" evidence="2">
    <location>
        <begin position="521"/>
        <end position="546"/>
    </location>
</feature>
<feature type="transmembrane region" description="Helical" evidence="2">
    <location>
        <begin position="462"/>
        <end position="485"/>
    </location>
</feature>
<evidence type="ECO:0000256" key="1">
    <source>
        <dbReference type="SAM" id="MobiDB-lite"/>
    </source>
</evidence>
<dbReference type="Proteomes" id="UP000275076">
    <property type="component" value="Unassembled WGS sequence"/>
</dbReference>
<dbReference type="Gene3D" id="3.30.70.1320">
    <property type="entry name" value="Multidrug efflux transporter AcrB pore domain like"/>
    <property type="match status" value="1"/>
</dbReference>
<feature type="transmembrane region" description="Helical" evidence="2">
    <location>
        <begin position="430"/>
        <end position="456"/>
    </location>
</feature>
<dbReference type="InterPro" id="IPR027463">
    <property type="entry name" value="AcrB_DN_DC_subdom"/>
</dbReference>
<evidence type="ECO:0000313" key="4">
    <source>
        <dbReference type="Proteomes" id="UP000275076"/>
    </source>
</evidence>
<protein>
    <submittedName>
        <fullName evidence="3">Efflux RND transporter permease subunit</fullName>
    </submittedName>
</protein>
<dbReference type="SUPFAM" id="SSF82693">
    <property type="entry name" value="Multidrug efflux transporter AcrB pore domain, PN1, PN2, PC1 and PC2 subdomains"/>
    <property type="match status" value="3"/>
</dbReference>
<dbReference type="SUPFAM" id="SSF82866">
    <property type="entry name" value="Multidrug efflux transporter AcrB transmembrane domain"/>
    <property type="match status" value="2"/>
</dbReference>
<dbReference type="Gene3D" id="3.30.2090.10">
    <property type="entry name" value="Multidrug efflux transporter AcrB TolC docking domain, DN and DC subdomains"/>
    <property type="match status" value="2"/>
</dbReference>
<dbReference type="RefSeq" id="WP_125554509.1">
    <property type="nucleotide sequence ID" value="NZ_RBVX01000002.1"/>
</dbReference>
<dbReference type="Gene3D" id="3.30.70.1430">
    <property type="entry name" value="Multidrug efflux transporter AcrB pore domain"/>
    <property type="match status" value="2"/>
</dbReference>
<name>A0A3R9PAE8_9BACI</name>
<keyword evidence="2" id="KW-0472">Membrane</keyword>
<feature type="transmembrane region" description="Helical" evidence="2">
    <location>
        <begin position="385"/>
        <end position="410"/>
    </location>
</feature>
<dbReference type="OrthoDB" id="9757876at2"/>
<feature type="region of interest" description="Disordered" evidence="1">
    <location>
        <begin position="1040"/>
        <end position="1085"/>
    </location>
</feature>
<feature type="transmembrane region" description="Helical" evidence="2">
    <location>
        <begin position="333"/>
        <end position="352"/>
    </location>
</feature>
<dbReference type="Gene3D" id="1.20.1640.10">
    <property type="entry name" value="Multidrug efflux transporter AcrB transmembrane domain"/>
    <property type="match status" value="2"/>
</dbReference>
<evidence type="ECO:0000313" key="3">
    <source>
        <dbReference type="EMBL" id="RSL34951.1"/>
    </source>
</evidence>
<dbReference type="PANTHER" id="PTHR32063">
    <property type="match status" value="1"/>
</dbReference>
<dbReference type="GO" id="GO:0042910">
    <property type="term" value="F:xenobiotic transmembrane transporter activity"/>
    <property type="evidence" value="ECO:0007669"/>
    <property type="project" value="TreeGrafter"/>
</dbReference>
<dbReference type="Pfam" id="PF00873">
    <property type="entry name" value="ACR_tran"/>
    <property type="match status" value="1"/>
</dbReference>
<dbReference type="Gene3D" id="3.30.70.1440">
    <property type="entry name" value="Multidrug efflux transporter AcrB pore domain"/>
    <property type="match status" value="1"/>
</dbReference>
<keyword evidence="2" id="KW-1133">Transmembrane helix</keyword>
<evidence type="ECO:0000256" key="2">
    <source>
        <dbReference type="SAM" id="Phobius"/>
    </source>
</evidence>
<feature type="transmembrane region" description="Helical" evidence="2">
    <location>
        <begin position="907"/>
        <end position="928"/>
    </location>
</feature>
<dbReference type="EMBL" id="RBVX01000002">
    <property type="protein sequence ID" value="RSL34951.1"/>
    <property type="molecule type" value="Genomic_DNA"/>
</dbReference>
<keyword evidence="2" id="KW-0812">Transmembrane</keyword>
<organism evidence="3 4">
    <name type="scientific">Salibacterium salarium</name>
    <dbReference type="NCBI Taxonomy" id="284579"/>
    <lineage>
        <taxon>Bacteria</taxon>
        <taxon>Bacillati</taxon>
        <taxon>Bacillota</taxon>
        <taxon>Bacilli</taxon>
        <taxon>Bacillales</taxon>
        <taxon>Bacillaceae</taxon>
    </lineage>
</organism>
<feature type="transmembrane region" description="Helical" evidence="2">
    <location>
        <begin position="851"/>
        <end position="869"/>
    </location>
</feature>
<reference evidence="3 4" key="1">
    <citation type="submission" date="2018-10" db="EMBL/GenBank/DDBJ databases">
        <title>Draft genome sequence of Bacillus salarius IM0101, isolated from a hypersaline soil in Inner Mongolia, China.</title>
        <authorList>
            <person name="Yamprayoonswat W."/>
            <person name="Boonvisut S."/>
            <person name="Jumpathong W."/>
            <person name="Sittihan S."/>
            <person name="Ruangsuj P."/>
            <person name="Wanthongcharoen S."/>
            <person name="Thongpramul N."/>
            <person name="Pimmason S."/>
            <person name="Yu B."/>
            <person name="Yasawong M."/>
        </authorList>
    </citation>
    <scope>NUCLEOTIDE SEQUENCE [LARGE SCALE GENOMIC DNA]</scope>
    <source>
        <strain evidence="3 4">IM0101</strain>
    </source>
</reference>
<feature type="compositionally biased region" description="Basic and acidic residues" evidence="1">
    <location>
        <begin position="1062"/>
        <end position="1085"/>
    </location>
</feature>
<gene>
    <name evidence="3" type="ORF">D7Z54_03750</name>
</gene>
<comment type="caution">
    <text evidence="3">The sequence shown here is derived from an EMBL/GenBank/DDBJ whole genome shotgun (WGS) entry which is preliminary data.</text>
</comment>
<dbReference type="AlphaFoldDB" id="A0A3R9PAE8"/>
<feature type="transmembrane region" description="Helical" evidence="2">
    <location>
        <begin position="986"/>
        <end position="1010"/>
    </location>
</feature>
<feature type="compositionally biased region" description="Basic and acidic residues" evidence="1">
    <location>
        <begin position="1042"/>
        <end position="1054"/>
    </location>
</feature>
<sequence length="1122" mass="122499">MKLTNLSIRRPKLTIVVMVLFILLGSVSLSNLPLKLFPEINPPVGAVVTSYPGASPEEVKDKVTIPLEEELSTLSGLDSMTSTSEEGMTLVLLEFSWDSSIDEVEQDIITSMNQAALPDDASDPSFLKFDPSMMSMNQMAITSDNQDIEEFQGDVEAFSSDLERIEGIANVDYSGSVTEQFNVNLNQEDLENNQLTQEDVVSTIQAHDITLPGGTIETGNRSLTTRVMNTIDGEEDLSELVVGADPESGEDLLLSDVAEVNFTTADQTAITRANQEPAMQLSAKKETDANTAQVSADFNQEIDSLLNEDEYEDLDAITLYDEGEFIQDSINSVSMALILGAVFAMVVLFFFLRNLKTPLIIGIAIPFSVIVTFGFLYFTNVSLNLMTLGGLALGIGMLVDNAIVVIENIYRHLSMGKHQREAASEGTKEVGGAITASTLTTVSVFLPIVFISGIVGNIFTEFALAVSFSLLASLLVALTVVPMIASRVLTPPDENKEEKRQQSTFIRGLERSVKWVLGHRILTLMITLLLLGAGGAGLAVTGVNFLPATDDGSFTVDIEMDYGTNLESTTEVVEEAEEILDDEAVVADYMSTIGSSQDSAGMGGPSGSHEAQIFVTMTDLDEREQSTIEFVEEIENDITGVDSSADISLSTQAAVGGGEANTVVFTLSDSESENLDESVETIRQDLQDETDVREVETSDEKQAPEMQVRIDEDAARDNGLAPAQIAETVDNITRGQTATSLQTDSDDNYDVVVQYSKESLQDTEDLENLLIPNEQGDYVALDDLAVVEEGDGPAVINRLDQENSVEFTVTYGSETNLNDTSILIEDIIADADLADSTSYAFSGEQELLNDAINSLLFAFGLAILFIYLVMAGQFESFKYPFVVMFSVPLVVIGVMLALTVTQTPLSVTVFIGLIVLAGIVVNNAIVLVDYINQLKVKGTAARQAIIEGVKHRTRPILMTAITTILGILPLALGIGEGSEIQQPMGIAVIGGLVSSTFLTLFVVPVIYSFFDGETRNMNKRFMTTDGKIVYSYEMEQLLPEQENDKDSVEEKELDNQSNTSMDDNRPPKDERKEADESKNLRTFEQEEQLSKDDILYLLERILRHSKEKEDTSEEKNKRDDEE</sequence>
<dbReference type="PANTHER" id="PTHR32063:SF0">
    <property type="entry name" value="SWARMING MOTILITY PROTEIN SWRC"/>
    <property type="match status" value="1"/>
</dbReference>
<dbReference type="SUPFAM" id="SSF82714">
    <property type="entry name" value="Multidrug efflux transporter AcrB TolC docking domain, DN and DC subdomains"/>
    <property type="match status" value="2"/>
</dbReference>
<dbReference type="PRINTS" id="PR00702">
    <property type="entry name" value="ACRIFLAVINRP"/>
</dbReference>
<dbReference type="InterPro" id="IPR001036">
    <property type="entry name" value="Acrflvin-R"/>
</dbReference>
<dbReference type="GO" id="GO:0005886">
    <property type="term" value="C:plasma membrane"/>
    <property type="evidence" value="ECO:0007669"/>
    <property type="project" value="TreeGrafter"/>
</dbReference>
<feature type="transmembrane region" description="Helical" evidence="2">
    <location>
        <begin position="881"/>
        <end position="901"/>
    </location>
</feature>